<evidence type="ECO:0000313" key="2">
    <source>
        <dbReference type="Proteomes" id="UP000016842"/>
    </source>
</evidence>
<gene>
    <name evidence="1" type="ORF">Q644_00195</name>
</gene>
<name>U4VF09_9HYPH</name>
<organism evidence="1 2">
    <name type="scientific">Brucella intermedia 229E</name>
    <dbReference type="NCBI Taxonomy" id="1337887"/>
    <lineage>
        <taxon>Bacteria</taxon>
        <taxon>Pseudomonadati</taxon>
        <taxon>Pseudomonadota</taxon>
        <taxon>Alphaproteobacteria</taxon>
        <taxon>Hyphomicrobiales</taxon>
        <taxon>Brucellaceae</taxon>
        <taxon>Brucella/Ochrobactrum group</taxon>
        <taxon>Brucella</taxon>
    </lineage>
</organism>
<dbReference type="AlphaFoldDB" id="U4VF09"/>
<accession>U4VF09</accession>
<evidence type="ECO:0000313" key="1">
    <source>
        <dbReference type="EMBL" id="ERM03708.1"/>
    </source>
</evidence>
<protein>
    <submittedName>
        <fullName evidence="1">Uncharacterized protein</fullName>
    </submittedName>
</protein>
<dbReference type="Proteomes" id="UP000016842">
    <property type="component" value="Unassembled WGS sequence"/>
</dbReference>
<sequence length="30" mass="3635">MNNRGIFLPVSMNILEQELLKFRLELLKFQ</sequence>
<comment type="caution">
    <text evidence="1">The sequence shown here is derived from an EMBL/GenBank/DDBJ whole genome shotgun (WGS) entry which is preliminary data.</text>
</comment>
<dbReference type="EMBL" id="ASXJ01000003">
    <property type="protein sequence ID" value="ERM03708.1"/>
    <property type="molecule type" value="Genomic_DNA"/>
</dbReference>
<proteinExistence type="predicted"/>
<reference evidence="1 2" key="1">
    <citation type="journal article" date="2014" name="FEMS Microbiol. Lett.">
        <title>Genome sequencing analysis reveals virulence-related gene content of Ochrobactrum intermedium strain 229E, a urease-positive strain isolated from the human gastric niche.</title>
        <authorList>
            <person name="Kulkarni G.J."/>
            <person name="Shetty S."/>
            <person name="Dharne M.S."/>
            <person name="Shouche Y.S."/>
        </authorList>
    </citation>
    <scope>NUCLEOTIDE SEQUENCE [LARGE SCALE GENOMIC DNA]</scope>
    <source>
        <strain evidence="1 2">229E</strain>
    </source>
</reference>